<dbReference type="Proteomes" id="UP000256478">
    <property type="component" value="Unassembled WGS sequence"/>
</dbReference>
<dbReference type="AlphaFoldDB" id="A0A3E0TX71"/>
<dbReference type="InterPro" id="IPR014955">
    <property type="entry name" value="DUF1826"/>
</dbReference>
<dbReference type="Pfam" id="PF08856">
    <property type="entry name" value="DUF1826"/>
    <property type="match status" value="1"/>
</dbReference>
<comment type="caution">
    <text evidence="1">The sequence shown here is derived from an EMBL/GenBank/DDBJ whole genome shotgun (WGS) entry which is preliminary data.</text>
</comment>
<proteinExistence type="predicted"/>
<evidence type="ECO:0000313" key="2">
    <source>
        <dbReference type="Proteomes" id="UP000256478"/>
    </source>
</evidence>
<gene>
    <name evidence="1" type="ORF">DXX93_14980</name>
</gene>
<organism evidence="1 2">
    <name type="scientific">Thalassotalea euphylliae</name>
    <dbReference type="NCBI Taxonomy" id="1655234"/>
    <lineage>
        <taxon>Bacteria</taxon>
        <taxon>Pseudomonadati</taxon>
        <taxon>Pseudomonadota</taxon>
        <taxon>Gammaproteobacteria</taxon>
        <taxon>Alteromonadales</taxon>
        <taxon>Colwelliaceae</taxon>
        <taxon>Thalassotalea</taxon>
    </lineage>
</organism>
<sequence length="214" mass="23785">MAETPKRKASAGTEPAIFTRIYQADINLSVWQEAMPAKVMEEANQLLTQATNVKAVMTTDPENVVDNLIEQCDELSTTPELCQHIALLVDMFCTLFELERVGLRLTHLTHAMCPKFHVDKVPCRLVATYTGNATEWLPNECVNRAKLGFGSQGLPDERSGIIRDLSQINQLNAGDVALLKGESWHDNEGGGLVHRSPRLADNEQRLLLTLDFSD</sequence>
<reference evidence="1 2" key="1">
    <citation type="submission" date="2018-08" db="EMBL/GenBank/DDBJ databases">
        <title>Thalassotalea euphylliae genome.</title>
        <authorList>
            <person name="Summers S."/>
            <person name="Rice S.A."/>
            <person name="Freckelton M.L."/>
            <person name="Nedved B.T."/>
            <person name="Hadfield M.G."/>
        </authorList>
    </citation>
    <scope>NUCLEOTIDE SEQUENCE [LARGE SCALE GENOMIC DNA]</scope>
    <source>
        <strain evidence="1 2">H1</strain>
    </source>
</reference>
<protein>
    <submittedName>
        <fullName evidence="1">DUF1826 domain-containing protein</fullName>
    </submittedName>
</protein>
<dbReference type="OrthoDB" id="5342505at2"/>
<dbReference type="EMBL" id="QUOU01000001">
    <property type="protein sequence ID" value="REL28967.1"/>
    <property type="molecule type" value="Genomic_DNA"/>
</dbReference>
<accession>A0A3E0TX71</accession>
<name>A0A3E0TX71_9GAMM</name>
<evidence type="ECO:0000313" key="1">
    <source>
        <dbReference type="EMBL" id="REL28967.1"/>
    </source>
</evidence>